<dbReference type="PANTHER" id="PTHR42973">
    <property type="entry name" value="BINDING OXIDOREDUCTASE, PUTATIVE (AFU_ORTHOLOGUE AFUA_1G17690)-RELATED"/>
    <property type="match status" value="1"/>
</dbReference>
<dbReference type="Gene3D" id="3.30.465.10">
    <property type="match status" value="2"/>
</dbReference>
<evidence type="ECO:0000256" key="5">
    <source>
        <dbReference type="ARBA" id="ARBA00023002"/>
    </source>
</evidence>
<dbReference type="Pfam" id="PF08031">
    <property type="entry name" value="BBE"/>
    <property type="match status" value="1"/>
</dbReference>
<dbReference type="OrthoDB" id="415825at2759"/>
<evidence type="ECO:0000256" key="1">
    <source>
        <dbReference type="ARBA" id="ARBA00001974"/>
    </source>
</evidence>
<dbReference type="EMBL" id="KN824312">
    <property type="protein sequence ID" value="KIM25711.1"/>
    <property type="molecule type" value="Genomic_DNA"/>
</dbReference>
<dbReference type="InterPro" id="IPR016169">
    <property type="entry name" value="FAD-bd_PCMH_sub2"/>
</dbReference>
<feature type="domain" description="FAD-binding PCMH-type" evidence="7">
    <location>
        <begin position="40"/>
        <end position="249"/>
    </location>
</feature>
<dbReference type="STRING" id="933852.A0A0C3B2H3"/>
<reference evidence="8 9" key="1">
    <citation type="submission" date="2014-04" db="EMBL/GenBank/DDBJ databases">
        <authorList>
            <consortium name="DOE Joint Genome Institute"/>
            <person name="Kuo A."/>
            <person name="Zuccaro A."/>
            <person name="Kohler A."/>
            <person name="Nagy L.G."/>
            <person name="Floudas D."/>
            <person name="Copeland A."/>
            <person name="Barry K.W."/>
            <person name="Cichocki N."/>
            <person name="Veneault-Fourrey C."/>
            <person name="LaButti K."/>
            <person name="Lindquist E.A."/>
            <person name="Lipzen A."/>
            <person name="Lundell T."/>
            <person name="Morin E."/>
            <person name="Murat C."/>
            <person name="Sun H."/>
            <person name="Tunlid A."/>
            <person name="Henrissat B."/>
            <person name="Grigoriev I.V."/>
            <person name="Hibbett D.S."/>
            <person name="Martin F."/>
            <person name="Nordberg H.P."/>
            <person name="Cantor M.N."/>
            <person name="Hua S.X."/>
        </authorList>
    </citation>
    <scope>NUCLEOTIDE SEQUENCE [LARGE SCALE GENOMIC DNA]</scope>
    <source>
        <strain evidence="8 9">MAFF 305830</strain>
    </source>
</reference>
<gene>
    <name evidence="8" type="ORF">M408DRAFT_314992</name>
</gene>
<sequence length="490" mass="52909">MFNTRSNEFKAALLAAGFTGDLVLPGDADYASSLVRFAKNSQKNAALVAFVKSAEDVSRIIKYVNDDTAANSTDKIPVVVRGGGHSTSGDSSTEGIVIDLSRHLNTVRVDPDAKLGYAGGGANWAAVDKEAIAHGLATVGGTVTIVTANGSILTANESSHPDLYWGIRGGGCNFGCVTEFVYKLHPQLNSVFAGPLVFPPPLLSAVTSALHEWRTNSSEDEGVIFGITTRGPMGGPALVVNVFYNGDEAEGRKRSAKFYELGPVVSGASMMPYENLNGIHNQAIPYGENCHLNGFTRGTRGVTPEMSETMFKHLMETASAPGPCATDTVAPKMTMLWEFYHLGKVASVAPDATAFRMRIRHSLSAILINWKPETPEASADALERVRTFKRVAEATVKETFEGGNKGENDTGYGNNETANSKTADGARALYAGNYPRLQEIKRTYDPHLMFKSWYPIRPLNAEAQSQKGLHCEVRIIHDRESLQLRLHLVG</sequence>
<evidence type="ECO:0000259" key="7">
    <source>
        <dbReference type="PROSITE" id="PS51387"/>
    </source>
</evidence>
<dbReference type="InterPro" id="IPR016166">
    <property type="entry name" value="FAD-bd_PCMH"/>
</dbReference>
<dbReference type="AlphaFoldDB" id="A0A0C3B2H3"/>
<dbReference type="InterPro" id="IPR012951">
    <property type="entry name" value="BBE"/>
</dbReference>
<dbReference type="HOGENOM" id="CLU_018354_10_0_1"/>
<accession>A0A0C3B2H3</accession>
<organism evidence="8 9">
    <name type="scientific">Serendipita vermifera MAFF 305830</name>
    <dbReference type="NCBI Taxonomy" id="933852"/>
    <lineage>
        <taxon>Eukaryota</taxon>
        <taxon>Fungi</taxon>
        <taxon>Dikarya</taxon>
        <taxon>Basidiomycota</taxon>
        <taxon>Agaricomycotina</taxon>
        <taxon>Agaricomycetes</taxon>
        <taxon>Sebacinales</taxon>
        <taxon>Serendipitaceae</taxon>
        <taxon>Serendipita</taxon>
    </lineage>
</organism>
<dbReference type="PROSITE" id="PS51387">
    <property type="entry name" value="FAD_PCMH"/>
    <property type="match status" value="1"/>
</dbReference>
<proteinExistence type="inferred from homology"/>
<comment type="cofactor">
    <cofactor evidence="1">
        <name>FAD</name>
        <dbReference type="ChEBI" id="CHEBI:57692"/>
    </cofactor>
</comment>
<comment type="similarity">
    <text evidence="2">Belongs to the oxygen-dependent FAD-linked oxidoreductase family.</text>
</comment>
<keyword evidence="9" id="KW-1185">Reference proteome</keyword>
<feature type="region of interest" description="Disordered" evidence="6">
    <location>
        <begin position="401"/>
        <end position="420"/>
    </location>
</feature>
<evidence type="ECO:0000256" key="4">
    <source>
        <dbReference type="ARBA" id="ARBA00022827"/>
    </source>
</evidence>
<dbReference type="InterPro" id="IPR006094">
    <property type="entry name" value="Oxid_FAD_bind_N"/>
</dbReference>
<feature type="compositionally biased region" description="Polar residues" evidence="6">
    <location>
        <begin position="411"/>
        <end position="420"/>
    </location>
</feature>
<evidence type="ECO:0000256" key="3">
    <source>
        <dbReference type="ARBA" id="ARBA00022630"/>
    </source>
</evidence>
<dbReference type="InterPro" id="IPR036318">
    <property type="entry name" value="FAD-bd_PCMH-like_sf"/>
</dbReference>
<dbReference type="GO" id="GO:0071949">
    <property type="term" value="F:FAD binding"/>
    <property type="evidence" value="ECO:0007669"/>
    <property type="project" value="InterPro"/>
</dbReference>
<dbReference type="Pfam" id="PF01565">
    <property type="entry name" value="FAD_binding_4"/>
    <property type="match status" value="1"/>
</dbReference>
<keyword evidence="5" id="KW-0560">Oxidoreductase</keyword>
<dbReference type="Gene3D" id="3.40.462.20">
    <property type="match status" value="1"/>
</dbReference>
<dbReference type="Proteomes" id="UP000054097">
    <property type="component" value="Unassembled WGS sequence"/>
</dbReference>
<keyword evidence="4" id="KW-0274">FAD</keyword>
<reference evidence="9" key="2">
    <citation type="submission" date="2015-01" db="EMBL/GenBank/DDBJ databases">
        <title>Evolutionary Origins and Diversification of the Mycorrhizal Mutualists.</title>
        <authorList>
            <consortium name="DOE Joint Genome Institute"/>
            <consortium name="Mycorrhizal Genomics Consortium"/>
            <person name="Kohler A."/>
            <person name="Kuo A."/>
            <person name="Nagy L.G."/>
            <person name="Floudas D."/>
            <person name="Copeland A."/>
            <person name="Barry K.W."/>
            <person name="Cichocki N."/>
            <person name="Veneault-Fourrey C."/>
            <person name="LaButti K."/>
            <person name="Lindquist E.A."/>
            <person name="Lipzen A."/>
            <person name="Lundell T."/>
            <person name="Morin E."/>
            <person name="Murat C."/>
            <person name="Riley R."/>
            <person name="Ohm R."/>
            <person name="Sun H."/>
            <person name="Tunlid A."/>
            <person name="Henrissat B."/>
            <person name="Grigoriev I.V."/>
            <person name="Hibbett D.S."/>
            <person name="Martin F."/>
        </authorList>
    </citation>
    <scope>NUCLEOTIDE SEQUENCE [LARGE SCALE GENOMIC DNA]</scope>
    <source>
        <strain evidence="9">MAFF 305830</strain>
    </source>
</reference>
<dbReference type="PANTHER" id="PTHR42973:SF39">
    <property type="entry name" value="FAD-BINDING PCMH-TYPE DOMAIN-CONTAINING PROTEIN"/>
    <property type="match status" value="1"/>
</dbReference>
<evidence type="ECO:0000313" key="9">
    <source>
        <dbReference type="Proteomes" id="UP000054097"/>
    </source>
</evidence>
<evidence type="ECO:0000313" key="8">
    <source>
        <dbReference type="EMBL" id="KIM25711.1"/>
    </source>
</evidence>
<dbReference type="InterPro" id="IPR050416">
    <property type="entry name" value="FAD-linked_Oxidoreductase"/>
</dbReference>
<evidence type="ECO:0000256" key="6">
    <source>
        <dbReference type="SAM" id="MobiDB-lite"/>
    </source>
</evidence>
<dbReference type="SUPFAM" id="SSF56176">
    <property type="entry name" value="FAD-binding/transporter-associated domain-like"/>
    <property type="match status" value="1"/>
</dbReference>
<dbReference type="GO" id="GO:0016491">
    <property type="term" value="F:oxidoreductase activity"/>
    <property type="evidence" value="ECO:0007669"/>
    <property type="project" value="UniProtKB-KW"/>
</dbReference>
<keyword evidence="3" id="KW-0285">Flavoprotein</keyword>
<evidence type="ECO:0000256" key="2">
    <source>
        <dbReference type="ARBA" id="ARBA00005466"/>
    </source>
</evidence>
<name>A0A0C3B2H3_SERVB</name>
<protein>
    <recommendedName>
        <fullName evidence="7">FAD-binding PCMH-type domain-containing protein</fullName>
    </recommendedName>
</protein>